<reference evidence="7" key="2">
    <citation type="submission" date="2025-08" db="UniProtKB">
        <authorList>
            <consortium name="Ensembl"/>
        </authorList>
    </citation>
    <scope>IDENTIFICATION</scope>
</reference>
<dbReference type="GO" id="GO:0008270">
    <property type="term" value="F:zinc ion binding"/>
    <property type="evidence" value="ECO:0007669"/>
    <property type="project" value="UniProtKB-KW"/>
</dbReference>
<dbReference type="SUPFAM" id="SSF57850">
    <property type="entry name" value="RING/U-box"/>
    <property type="match status" value="1"/>
</dbReference>
<dbReference type="GO" id="GO:0005737">
    <property type="term" value="C:cytoplasm"/>
    <property type="evidence" value="ECO:0000318"/>
    <property type="project" value="GO_Central"/>
</dbReference>
<dbReference type="Pfam" id="PF13445">
    <property type="entry name" value="zf-RING_UBOX"/>
    <property type="match status" value="1"/>
</dbReference>
<dbReference type="InterPro" id="IPR050143">
    <property type="entry name" value="TRIM/RBCC"/>
</dbReference>
<dbReference type="PANTHER" id="PTHR24103">
    <property type="entry name" value="E3 UBIQUITIN-PROTEIN LIGASE TRIM"/>
    <property type="match status" value="1"/>
</dbReference>
<dbReference type="EMBL" id="AHAT01007534">
    <property type="status" value="NOT_ANNOTATED_CDS"/>
    <property type="molecule type" value="Genomic_DNA"/>
</dbReference>
<dbReference type="Proteomes" id="UP000018468">
    <property type="component" value="Linkage group LG6"/>
</dbReference>
<dbReference type="SUPFAM" id="SSF57845">
    <property type="entry name" value="B-box zinc-binding domain"/>
    <property type="match status" value="1"/>
</dbReference>
<reference evidence="7" key="3">
    <citation type="submission" date="2025-09" db="UniProtKB">
        <authorList>
            <consortium name="Ensembl"/>
        </authorList>
    </citation>
    <scope>IDENTIFICATION</scope>
</reference>
<dbReference type="HOGENOM" id="CLU_013137_6_4_1"/>
<keyword evidence="1" id="KW-0479">Metal-binding</keyword>
<evidence type="ECO:0000259" key="6">
    <source>
        <dbReference type="PROSITE" id="PS50119"/>
    </source>
</evidence>
<dbReference type="InterPro" id="IPR001841">
    <property type="entry name" value="Znf_RING"/>
</dbReference>
<evidence type="ECO:0000313" key="7">
    <source>
        <dbReference type="Ensembl" id="ENSLOCP00000010688.1"/>
    </source>
</evidence>
<dbReference type="InterPro" id="IPR000315">
    <property type="entry name" value="Znf_B-box"/>
</dbReference>
<keyword evidence="2 4" id="KW-0863">Zinc-finger</keyword>
<proteinExistence type="predicted"/>
<dbReference type="InterPro" id="IPR027370">
    <property type="entry name" value="Znf-RING_euk"/>
</dbReference>
<dbReference type="SMART" id="SM00184">
    <property type="entry name" value="RING"/>
    <property type="match status" value="1"/>
</dbReference>
<dbReference type="GO" id="GO:0061630">
    <property type="term" value="F:ubiquitin protein ligase activity"/>
    <property type="evidence" value="ECO:0000318"/>
    <property type="project" value="GO_Central"/>
</dbReference>
<evidence type="ECO:0000256" key="1">
    <source>
        <dbReference type="ARBA" id="ARBA00022723"/>
    </source>
</evidence>
<sequence>MEGSSVLEKELSCPVCCEIFQEPVILSCRHSFCKSCLQQHWEQEGFQECPVCRRSSLDHPPISLTLKKLCEVFSQERSRRPPVGSEELCRLHREKLKVFCLTDQEAVCFVCQTSEKHENHKFCPLEEAAERQKEELKAALKLLQKKIILFNKVKQTCDQIAAYIKTQAQQTEKQIKDEF</sequence>
<dbReference type="Bgee" id="ENSLOCG00000008779">
    <property type="expression patterns" value="Expressed in liver"/>
</dbReference>
<dbReference type="InterPro" id="IPR013083">
    <property type="entry name" value="Znf_RING/FYVE/PHD"/>
</dbReference>
<dbReference type="STRING" id="7918.ENSLOCP00000010688"/>
<dbReference type="AlphaFoldDB" id="W5MQM9"/>
<accession>W5MQM9</accession>
<dbReference type="GO" id="GO:0045087">
    <property type="term" value="P:innate immune response"/>
    <property type="evidence" value="ECO:0000318"/>
    <property type="project" value="GO_Central"/>
</dbReference>
<dbReference type="InterPro" id="IPR017907">
    <property type="entry name" value="Znf_RING_CS"/>
</dbReference>
<dbReference type="Gene3D" id="3.30.40.10">
    <property type="entry name" value="Zinc/RING finger domain, C3HC4 (zinc finger)"/>
    <property type="match status" value="1"/>
</dbReference>
<protein>
    <submittedName>
        <fullName evidence="7">Uncharacterized protein</fullName>
    </submittedName>
</protein>
<dbReference type="PROSITE" id="PS00518">
    <property type="entry name" value="ZF_RING_1"/>
    <property type="match status" value="1"/>
</dbReference>
<dbReference type="OMA" id="CEISHRH"/>
<keyword evidence="8" id="KW-1185">Reference proteome</keyword>
<keyword evidence="3" id="KW-0862">Zinc</keyword>
<evidence type="ECO:0000256" key="3">
    <source>
        <dbReference type="ARBA" id="ARBA00022833"/>
    </source>
</evidence>
<evidence type="ECO:0000313" key="8">
    <source>
        <dbReference type="Proteomes" id="UP000018468"/>
    </source>
</evidence>
<dbReference type="InParanoid" id="W5MQM9"/>
<evidence type="ECO:0000256" key="2">
    <source>
        <dbReference type="ARBA" id="ARBA00022771"/>
    </source>
</evidence>
<dbReference type="GeneTree" id="ENSGT00970000193390"/>
<name>W5MQM9_LEPOC</name>
<feature type="domain" description="B box-type" evidence="6">
    <location>
        <begin position="84"/>
        <end position="125"/>
    </location>
</feature>
<feature type="domain" description="RING-type" evidence="5">
    <location>
        <begin position="13"/>
        <end position="53"/>
    </location>
</feature>
<reference evidence="8" key="1">
    <citation type="submission" date="2011-12" db="EMBL/GenBank/DDBJ databases">
        <title>The Draft Genome of Lepisosteus oculatus.</title>
        <authorList>
            <consortium name="The Broad Institute Genome Assembly &amp; Analysis Group"/>
            <consortium name="Computational R&amp;D Group"/>
            <consortium name="and Sequencing Platform"/>
            <person name="Di Palma F."/>
            <person name="Alfoldi J."/>
            <person name="Johnson J."/>
            <person name="Berlin A."/>
            <person name="Gnerre S."/>
            <person name="Jaffe D."/>
            <person name="MacCallum I."/>
            <person name="Young S."/>
            <person name="Walker B.J."/>
            <person name="Lander E.S."/>
            <person name="Lindblad-Toh K."/>
        </authorList>
    </citation>
    <scope>NUCLEOTIDE SEQUENCE [LARGE SCALE GENOMIC DNA]</scope>
</reference>
<organism evidence="7 8">
    <name type="scientific">Lepisosteus oculatus</name>
    <name type="common">Spotted gar</name>
    <dbReference type="NCBI Taxonomy" id="7918"/>
    <lineage>
        <taxon>Eukaryota</taxon>
        <taxon>Metazoa</taxon>
        <taxon>Chordata</taxon>
        <taxon>Craniata</taxon>
        <taxon>Vertebrata</taxon>
        <taxon>Euteleostomi</taxon>
        <taxon>Actinopterygii</taxon>
        <taxon>Neopterygii</taxon>
        <taxon>Holostei</taxon>
        <taxon>Semionotiformes</taxon>
        <taxon>Lepisosteidae</taxon>
        <taxon>Lepisosteus</taxon>
    </lineage>
</organism>
<dbReference type="SMART" id="SM00336">
    <property type="entry name" value="BBOX"/>
    <property type="match status" value="1"/>
</dbReference>
<dbReference type="PROSITE" id="PS50119">
    <property type="entry name" value="ZF_BBOX"/>
    <property type="match status" value="1"/>
</dbReference>
<dbReference type="Pfam" id="PF00643">
    <property type="entry name" value="zf-B_box"/>
    <property type="match status" value="1"/>
</dbReference>
<dbReference type="Gene3D" id="3.30.160.60">
    <property type="entry name" value="Classic Zinc Finger"/>
    <property type="match status" value="1"/>
</dbReference>
<dbReference type="eggNOG" id="KOG2177">
    <property type="taxonomic scope" value="Eukaryota"/>
</dbReference>
<dbReference type="PROSITE" id="PS50089">
    <property type="entry name" value="ZF_RING_2"/>
    <property type="match status" value="1"/>
</dbReference>
<evidence type="ECO:0000256" key="4">
    <source>
        <dbReference type="PROSITE-ProRule" id="PRU00024"/>
    </source>
</evidence>
<dbReference type="Ensembl" id="ENSLOCT00000010703.1">
    <property type="protein sequence ID" value="ENSLOCP00000010688.1"/>
    <property type="gene ID" value="ENSLOCG00000008779.1"/>
</dbReference>
<evidence type="ECO:0000259" key="5">
    <source>
        <dbReference type="PROSITE" id="PS50089"/>
    </source>
</evidence>